<dbReference type="SMART" id="SM00220">
    <property type="entry name" value="S_TKc"/>
    <property type="match status" value="1"/>
</dbReference>
<dbReference type="PANTHER" id="PTHR44329">
    <property type="entry name" value="SERINE/THREONINE-PROTEIN KINASE TNNI3K-RELATED"/>
    <property type="match status" value="1"/>
</dbReference>
<dbReference type="EnsemblPlants" id="Pp3c21_17700V3.1">
    <property type="protein sequence ID" value="Pp3c21_17700V3.1"/>
    <property type="gene ID" value="Pp3c21_17700"/>
</dbReference>
<keyword evidence="4" id="KW-1185">Reference proteome</keyword>
<evidence type="ECO:0000313" key="4">
    <source>
        <dbReference type="Proteomes" id="UP000006727"/>
    </source>
</evidence>
<protein>
    <recommendedName>
        <fullName evidence="1">Protein kinase domain-containing protein</fullName>
    </recommendedName>
</protein>
<dbReference type="SUPFAM" id="SSF56112">
    <property type="entry name" value="Protein kinase-like (PK-like)"/>
    <property type="match status" value="1"/>
</dbReference>
<feature type="domain" description="Protein kinase" evidence="1">
    <location>
        <begin position="1"/>
        <end position="171"/>
    </location>
</feature>
<proteinExistence type="predicted"/>
<dbReference type="PANTHER" id="PTHR44329:SF260">
    <property type="entry name" value="PROTEIN KINASE DOMAIN-CONTAINING PROTEIN"/>
    <property type="match status" value="1"/>
</dbReference>
<reference evidence="2 4" key="1">
    <citation type="journal article" date="2008" name="Science">
        <title>The Physcomitrella genome reveals evolutionary insights into the conquest of land by plants.</title>
        <authorList>
            <person name="Rensing S."/>
            <person name="Lang D."/>
            <person name="Zimmer A."/>
            <person name="Terry A."/>
            <person name="Salamov A."/>
            <person name="Shapiro H."/>
            <person name="Nishiyama T."/>
            <person name="Perroud P.-F."/>
            <person name="Lindquist E."/>
            <person name="Kamisugi Y."/>
            <person name="Tanahashi T."/>
            <person name="Sakakibara K."/>
            <person name="Fujita T."/>
            <person name="Oishi K."/>
            <person name="Shin-I T."/>
            <person name="Kuroki Y."/>
            <person name="Toyoda A."/>
            <person name="Suzuki Y."/>
            <person name="Hashimoto A."/>
            <person name="Yamaguchi K."/>
            <person name="Sugano A."/>
            <person name="Kohara Y."/>
            <person name="Fujiyama A."/>
            <person name="Anterola A."/>
            <person name="Aoki S."/>
            <person name="Ashton N."/>
            <person name="Barbazuk W.B."/>
            <person name="Barker E."/>
            <person name="Bennetzen J."/>
            <person name="Bezanilla M."/>
            <person name="Blankenship R."/>
            <person name="Cho S.H."/>
            <person name="Dutcher S."/>
            <person name="Estelle M."/>
            <person name="Fawcett J.A."/>
            <person name="Gundlach H."/>
            <person name="Hanada K."/>
            <person name="Heyl A."/>
            <person name="Hicks K.A."/>
            <person name="Hugh J."/>
            <person name="Lohr M."/>
            <person name="Mayer K."/>
            <person name="Melkozernov A."/>
            <person name="Murata T."/>
            <person name="Nelson D."/>
            <person name="Pils B."/>
            <person name="Prigge M."/>
            <person name="Reiss B."/>
            <person name="Renner T."/>
            <person name="Rombauts S."/>
            <person name="Rushton P."/>
            <person name="Sanderfoot A."/>
            <person name="Schween G."/>
            <person name="Shiu S.-H."/>
            <person name="Stueber K."/>
            <person name="Theodoulou F.L."/>
            <person name="Tu H."/>
            <person name="Van de Peer Y."/>
            <person name="Verrier P.J."/>
            <person name="Waters E."/>
            <person name="Wood A."/>
            <person name="Yang L."/>
            <person name="Cove D."/>
            <person name="Cuming A."/>
            <person name="Hasebe M."/>
            <person name="Lucas S."/>
            <person name="Mishler D.B."/>
            <person name="Reski R."/>
            <person name="Grigoriev I."/>
            <person name="Quatrano R.S."/>
            <person name="Boore J.L."/>
        </authorList>
    </citation>
    <scope>NUCLEOTIDE SEQUENCE [LARGE SCALE GENOMIC DNA]</scope>
    <source>
        <strain evidence="3 4">cv. Gransden 2004</strain>
    </source>
</reference>
<dbReference type="InParanoid" id="A0A2K1ISF3"/>
<dbReference type="Gramene" id="Pp3c21_17700V3.1">
    <property type="protein sequence ID" value="Pp3c21_17700V3.1"/>
    <property type="gene ID" value="Pp3c21_17700"/>
</dbReference>
<evidence type="ECO:0000313" key="2">
    <source>
        <dbReference type="EMBL" id="PNR32205.1"/>
    </source>
</evidence>
<dbReference type="AlphaFoldDB" id="A0A2K1ISF3"/>
<dbReference type="InterPro" id="IPR051681">
    <property type="entry name" value="Ser/Thr_Kinases-Pseudokinases"/>
</dbReference>
<reference evidence="3" key="3">
    <citation type="submission" date="2020-12" db="UniProtKB">
        <authorList>
            <consortium name="EnsemblPlants"/>
        </authorList>
    </citation>
    <scope>IDENTIFICATION</scope>
</reference>
<dbReference type="GO" id="GO:0007165">
    <property type="term" value="P:signal transduction"/>
    <property type="evidence" value="ECO:0000318"/>
    <property type="project" value="GO_Central"/>
</dbReference>
<sequence length="180" mass="21339">MELIKTSLRNMLETNRKASYIFFIDIIYQIAKRMCYLHDMHIAHCDLKLDNILVNIEEKKVVNKFIEHAIVKVINFGISKIEVSSNPKTIENNHIYGTNVFSFAMVYFKILFKRDPFDDCRRDEILERIERDERPKLPSNCDELTKLIKECWNLNPLHRPKFAKNYERLIIASSTTNSIK</sequence>
<accession>A0A2K1ISF3</accession>
<dbReference type="GO" id="GO:0005524">
    <property type="term" value="F:ATP binding"/>
    <property type="evidence" value="ECO:0007669"/>
    <property type="project" value="InterPro"/>
</dbReference>
<evidence type="ECO:0000313" key="3">
    <source>
        <dbReference type="EnsemblPlants" id="Pp3c21_17700V3.1"/>
    </source>
</evidence>
<dbReference type="InterPro" id="IPR011009">
    <property type="entry name" value="Kinase-like_dom_sf"/>
</dbReference>
<dbReference type="PROSITE" id="PS00108">
    <property type="entry name" value="PROTEIN_KINASE_ST"/>
    <property type="match status" value="1"/>
</dbReference>
<dbReference type="Gene3D" id="1.10.510.10">
    <property type="entry name" value="Transferase(Phosphotransferase) domain 1"/>
    <property type="match status" value="2"/>
</dbReference>
<gene>
    <name evidence="2" type="ORF">PHYPA_026331</name>
</gene>
<dbReference type="Pfam" id="PF00069">
    <property type="entry name" value="Pkinase"/>
    <property type="match status" value="1"/>
</dbReference>
<reference evidence="2 4" key="2">
    <citation type="journal article" date="2018" name="Plant J.">
        <title>The Physcomitrella patens chromosome-scale assembly reveals moss genome structure and evolution.</title>
        <authorList>
            <person name="Lang D."/>
            <person name="Ullrich K.K."/>
            <person name="Murat F."/>
            <person name="Fuchs J."/>
            <person name="Jenkins J."/>
            <person name="Haas F.B."/>
            <person name="Piednoel M."/>
            <person name="Gundlach H."/>
            <person name="Van Bel M."/>
            <person name="Meyberg R."/>
            <person name="Vives C."/>
            <person name="Morata J."/>
            <person name="Symeonidi A."/>
            <person name="Hiss M."/>
            <person name="Muchero W."/>
            <person name="Kamisugi Y."/>
            <person name="Saleh O."/>
            <person name="Blanc G."/>
            <person name="Decker E.L."/>
            <person name="van Gessel N."/>
            <person name="Grimwood J."/>
            <person name="Hayes R.D."/>
            <person name="Graham S.W."/>
            <person name="Gunter L.E."/>
            <person name="McDaniel S.F."/>
            <person name="Hoernstein S.N.W."/>
            <person name="Larsson A."/>
            <person name="Li F.W."/>
            <person name="Perroud P.F."/>
            <person name="Phillips J."/>
            <person name="Ranjan P."/>
            <person name="Rokshar D.S."/>
            <person name="Rothfels C.J."/>
            <person name="Schneider L."/>
            <person name="Shu S."/>
            <person name="Stevenson D.W."/>
            <person name="Thummler F."/>
            <person name="Tillich M."/>
            <person name="Villarreal Aguilar J.C."/>
            <person name="Widiez T."/>
            <person name="Wong G.K."/>
            <person name="Wymore A."/>
            <person name="Zhang Y."/>
            <person name="Zimmer A.D."/>
            <person name="Quatrano R.S."/>
            <person name="Mayer K.F.X."/>
            <person name="Goodstein D."/>
            <person name="Casacuberta J.M."/>
            <person name="Vandepoele K."/>
            <person name="Reski R."/>
            <person name="Cuming A.C."/>
            <person name="Tuskan G.A."/>
            <person name="Maumus F."/>
            <person name="Salse J."/>
            <person name="Schmutz J."/>
            <person name="Rensing S.A."/>
        </authorList>
    </citation>
    <scope>NUCLEOTIDE SEQUENCE [LARGE SCALE GENOMIC DNA]</scope>
    <source>
        <strain evidence="3 4">cv. Gransden 2004</strain>
    </source>
</reference>
<dbReference type="InterPro" id="IPR000719">
    <property type="entry name" value="Prot_kinase_dom"/>
</dbReference>
<name>A0A2K1ISF3_PHYPA</name>
<organism evidence="2">
    <name type="scientific">Physcomitrium patens</name>
    <name type="common">Spreading-leaved earth moss</name>
    <name type="synonym">Physcomitrella patens</name>
    <dbReference type="NCBI Taxonomy" id="3218"/>
    <lineage>
        <taxon>Eukaryota</taxon>
        <taxon>Viridiplantae</taxon>
        <taxon>Streptophyta</taxon>
        <taxon>Embryophyta</taxon>
        <taxon>Bryophyta</taxon>
        <taxon>Bryophytina</taxon>
        <taxon>Bryopsida</taxon>
        <taxon>Funariidae</taxon>
        <taxon>Funariales</taxon>
        <taxon>Funariaceae</taxon>
        <taxon>Physcomitrium</taxon>
    </lineage>
</organism>
<dbReference type="PROSITE" id="PS50011">
    <property type="entry name" value="PROTEIN_KINASE_DOM"/>
    <property type="match status" value="1"/>
</dbReference>
<dbReference type="EMBL" id="ABEU02000021">
    <property type="protein sequence ID" value="PNR32205.1"/>
    <property type="molecule type" value="Genomic_DNA"/>
</dbReference>
<evidence type="ECO:0000259" key="1">
    <source>
        <dbReference type="PROSITE" id="PS50011"/>
    </source>
</evidence>
<dbReference type="Proteomes" id="UP000006727">
    <property type="component" value="Chromosome 21"/>
</dbReference>
<dbReference type="InterPro" id="IPR008271">
    <property type="entry name" value="Ser/Thr_kinase_AS"/>
</dbReference>
<dbReference type="GO" id="GO:0004674">
    <property type="term" value="F:protein serine/threonine kinase activity"/>
    <property type="evidence" value="ECO:0000318"/>
    <property type="project" value="GO_Central"/>
</dbReference>